<comment type="function">
    <text evidence="5">Involved in formation and maintenance of cell shape.</text>
</comment>
<keyword evidence="6" id="KW-0175">Coiled coil</keyword>
<keyword evidence="7" id="KW-0812">Transmembrane</keyword>
<sequence length="277" mass="30640">MRKKAVKDKSAMIVTIVAIILIIIIGFTSKQRDEITVVEKWVGNILSPAQKVVNIGATTVGESVYSIFNFSKIARENVKLKEEMENLQEQLVEARLNRDELEELRGLRFALNYLEETTDYEPIAANIVAKSPSNWFDVFTIDVGEDRGITKDSIVLASSGLIGKVYEVGGNWSKVISIIDNNSSVSFQVLRDKNYQGIVSGSITNELSGYLFDPMVEVVVGDKLITSGMGIYPQGIMIGEIIEVSKSSDQLLKTITVEPAVNFKSMNKVLVITPNTR</sequence>
<feature type="domain" description="Rod shape-determining protein MreC beta-barrel core" evidence="8">
    <location>
        <begin position="127"/>
        <end position="272"/>
    </location>
</feature>
<proteinExistence type="inferred from homology"/>
<dbReference type="InterPro" id="IPR055342">
    <property type="entry name" value="MreC_beta-barrel_core"/>
</dbReference>
<evidence type="ECO:0000256" key="3">
    <source>
        <dbReference type="ARBA" id="ARBA00022960"/>
    </source>
</evidence>
<dbReference type="InterPro" id="IPR042175">
    <property type="entry name" value="Cell/Rod_MreC_2"/>
</dbReference>
<keyword evidence="3 5" id="KW-0133">Cell shape</keyword>
<dbReference type="PANTHER" id="PTHR34138">
    <property type="entry name" value="CELL SHAPE-DETERMINING PROTEIN MREC"/>
    <property type="match status" value="1"/>
</dbReference>
<dbReference type="AlphaFoldDB" id="A0A239DTN0"/>
<dbReference type="InterPro" id="IPR007221">
    <property type="entry name" value="MreC"/>
</dbReference>
<reference evidence="9 10" key="1">
    <citation type="submission" date="2017-06" db="EMBL/GenBank/DDBJ databases">
        <authorList>
            <person name="Kim H.J."/>
            <person name="Triplett B.A."/>
        </authorList>
    </citation>
    <scope>NUCLEOTIDE SEQUENCE [LARGE SCALE GENOMIC DNA]</scope>
    <source>
        <strain evidence="9 10">SCA</strain>
    </source>
</reference>
<dbReference type="PANTHER" id="PTHR34138:SF1">
    <property type="entry name" value="CELL SHAPE-DETERMINING PROTEIN MREC"/>
    <property type="match status" value="1"/>
</dbReference>
<evidence type="ECO:0000259" key="8">
    <source>
        <dbReference type="Pfam" id="PF04085"/>
    </source>
</evidence>
<organism evidence="9 10">
    <name type="scientific">Anaerovirgula multivorans</name>
    <dbReference type="NCBI Taxonomy" id="312168"/>
    <lineage>
        <taxon>Bacteria</taxon>
        <taxon>Bacillati</taxon>
        <taxon>Bacillota</taxon>
        <taxon>Clostridia</taxon>
        <taxon>Peptostreptococcales</taxon>
        <taxon>Natronincolaceae</taxon>
        <taxon>Anaerovirgula</taxon>
    </lineage>
</organism>
<comment type="similarity">
    <text evidence="1 5">Belongs to the MreC family.</text>
</comment>
<evidence type="ECO:0000256" key="6">
    <source>
        <dbReference type="SAM" id="Coils"/>
    </source>
</evidence>
<evidence type="ECO:0000256" key="4">
    <source>
        <dbReference type="ARBA" id="ARBA00032089"/>
    </source>
</evidence>
<keyword evidence="10" id="KW-1185">Reference proteome</keyword>
<protein>
    <recommendedName>
        <fullName evidence="2 5">Cell shape-determining protein MreC</fullName>
    </recommendedName>
    <alternativeName>
        <fullName evidence="4 5">Cell shape protein MreC</fullName>
    </alternativeName>
</protein>
<keyword evidence="7" id="KW-1133">Transmembrane helix</keyword>
<evidence type="ECO:0000256" key="1">
    <source>
        <dbReference type="ARBA" id="ARBA00009369"/>
    </source>
</evidence>
<feature type="transmembrane region" description="Helical" evidence="7">
    <location>
        <begin position="12"/>
        <end position="29"/>
    </location>
</feature>
<dbReference type="EMBL" id="FZOJ01000008">
    <property type="protein sequence ID" value="SNS35258.1"/>
    <property type="molecule type" value="Genomic_DNA"/>
</dbReference>
<dbReference type="Gene3D" id="2.40.10.340">
    <property type="entry name" value="Rod shape-determining protein MreC, domain 1"/>
    <property type="match status" value="1"/>
</dbReference>
<dbReference type="GO" id="GO:0008360">
    <property type="term" value="P:regulation of cell shape"/>
    <property type="evidence" value="ECO:0007669"/>
    <property type="project" value="UniProtKB-KW"/>
</dbReference>
<evidence type="ECO:0000256" key="5">
    <source>
        <dbReference type="PIRNR" id="PIRNR038471"/>
    </source>
</evidence>
<feature type="coiled-coil region" evidence="6">
    <location>
        <begin position="70"/>
        <end position="104"/>
    </location>
</feature>
<evidence type="ECO:0000256" key="7">
    <source>
        <dbReference type="SAM" id="Phobius"/>
    </source>
</evidence>
<name>A0A239DTN0_9FIRM</name>
<evidence type="ECO:0000313" key="10">
    <source>
        <dbReference type="Proteomes" id="UP000198304"/>
    </source>
</evidence>
<dbReference type="PIRSF" id="PIRSF038471">
    <property type="entry name" value="MreC"/>
    <property type="match status" value="1"/>
</dbReference>
<dbReference type="OrthoDB" id="9792313at2"/>
<gene>
    <name evidence="9" type="ORF">SAMN05446037_1008115</name>
</gene>
<dbReference type="Gene3D" id="2.40.10.350">
    <property type="entry name" value="Rod shape-determining protein MreC, domain 2"/>
    <property type="match status" value="1"/>
</dbReference>
<keyword evidence="7" id="KW-0472">Membrane</keyword>
<dbReference type="InterPro" id="IPR042177">
    <property type="entry name" value="Cell/Rod_1"/>
</dbReference>
<dbReference type="NCBIfam" id="TIGR00219">
    <property type="entry name" value="mreC"/>
    <property type="match status" value="1"/>
</dbReference>
<dbReference type="GO" id="GO:0005886">
    <property type="term" value="C:plasma membrane"/>
    <property type="evidence" value="ECO:0007669"/>
    <property type="project" value="TreeGrafter"/>
</dbReference>
<dbReference type="Pfam" id="PF04085">
    <property type="entry name" value="MreC"/>
    <property type="match status" value="1"/>
</dbReference>
<accession>A0A239DTN0</accession>
<evidence type="ECO:0000256" key="2">
    <source>
        <dbReference type="ARBA" id="ARBA00013855"/>
    </source>
</evidence>
<evidence type="ECO:0000313" key="9">
    <source>
        <dbReference type="EMBL" id="SNS35258.1"/>
    </source>
</evidence>
<dbReference type="Proteomes" id="UP000198304">
    <property type="component" value="Unassembled WGS sequence"/>
</dbReference>
<dbReference type="RefSeq" id="WP_089282790.1">
    <property type="nucleotide sequence ID" value="NZ_FZOJ01000008.1"/>
</dbReference>